<gene>
    <name evidence="5" type="primary">ytcD</name>
    <name evidence="5" type="ORF">MBUL_01525</name>
</gene>
<feature type="domain" description="HTH hxlR-type" evidence="4">
    <location>
        <begin position="5"/>
        <end position="118"/>
    </location>
</feature>
<accession>A0A679IQ33</accession>
<protein>
    <submittedName>
        <fullName evidence="5">Putative HTH-type transcriptional regulator YtcD</fullName>
    </submittedName>
</protein>
<dbReference type="EMBL" id="LR743504">
    <property type="protein sequence ID" value="CAA2102122.1"/>
    <property type="molecule type" value="Genomic_DNA"/>
</dbReference>
<dbReference type="PANTHER" id="PTHR33204">
    <property type="entry name" value="TRANSCRIPTIONAL REGULATOR, MARR FAMILY"/>
    <property type="match status" value="1"/>
</dbReference>
<sequence>MDRDCQNQDPKQQLVWAAATRETLRVLEGKWKIAIIVQLFAARAPVRFSELERRIEGVNQKMLIQQLKELEKEGILTRTVYPQVPPKVEYTLTDKGYALGPSIKALVNWALEQGPVKSELTEPDLAE</sequence>
<evidence type="ECO:0000313" key="5">
    <source>
        <dbReference type="EMBL" id="CAA2102122.1"/>
    </source>
</evidence>
<dbReference type="Pfam" id="PF01638">
    <property type="entry name" value="HxlR"/>
    <property type="match status" value="1"/>
</dbReference>
<keyword evidence="3" id="KW-0804">Transcription</keyword>
<proteinExistence type="predicted"/>
<dbReference type="InterPro" id="IPR036390">
    <property type="entry name" value="WH_DNA-bd_sf"/>
</dbReference>
<dbReference type="InterPro" id="IPR036388">
    <property type="entry name" value="WH-like_DNA-bd_sf"/>
</dbReference>
<name>A0A679IQ33_9HYPH</name>
<organism evidence="5">
    <name type="scientific">Methylobacterium bullatum</name>
    <dbReference type="NCBI Taxonomy" id="570505"/>
    <lineage>
        <taxon>Bacteria</taxon>
        <taxon>Pseudomonadati</taxon>
        <taxon>Pseudomonadota</taxon>
        <taxon>Alphaproteobacteria</taxon>
        <taxon>Hyphomicrobiales</taxon>
        <taxon>Methylobacteriaceae</taxon>
        <taxon>Methylobacterium</taxon>
    </lineage>
</organism>
<dbReference type="GO" id="GO:0003677">
    <property type="term" value="F:DNA binding"/>
    <property type="evidence" value="ECO:0007669"/>
    <property type="project" value="UniProtKB-KW"/>
</dbReference>
<keyword evidence="2" id="KW-0238">DNA-binding</keyword>
<dbReference type="Gene3D" id="1.10.10.10">
    <property type="entry name" value="Winged helix-like DNA-binding domain superfamily/Winged helix DNA-binding domain"/>
    <property type="match status" value="1"/>
</dbReference>
<evidence type="ECO:0000259" key="4">
    <source>
        <dbReference type="PROSITE" id="PS51118"/>
    </source>
</evidence>
<dbReference type="PROSITE" id="PS51118">
    <property type="entry name" value="HTH_HXLR"/>
    <property type="match status" value="1"/>
</dbReference>
<evidence type="ECO:0000256" key="3">
    <source>
        <dbReference type="ARBA" id="ARBA00023163"/>
    </source>
</evidence>
<dbReference type="SUPFAM" id="SSF46785">
    <property type="entry name" value="Winged helix' DNA-binding domain"/>
    <property type="match status" value="1"/>
</dbReference>
<evidence type="ECO:0000256" key="1">
    <source>
        <dbReference type="ARBA" id="ARBA00023015"/>
    </source>
</evidence>
<dbReference type="AlphaFoldDB" id="A0A679IQ33"/>
<keyword evidence="1" id="KW-0805">Transcription regulation</keyword>
<dbReference type="InterPro" id="IPR002577">
    <property type="entry name" value="HTH_HxlR"/>
</dbReference>
<evidence type="ECO:0000256" key="2">
    <source>
        <dbReference type="ARBA" id="ARBA00023125"/>
    </source>
</evidence>
<reference evidence="5" key="1">
    <citation type="submission" date="2019-12" db="EMBL/GenBank/DDBJ databases">
        <authorList>
            <person name="Cremers G."/>
        </authorList>
    </citation>
    <scope>NUCLEOTIDE SEQUENCE</scope>
    <source>
        <strain evidence="5">Mbul1</strain>
    </source>
</reference>